<protein>
    <submittedName>
        <fullName evidence="2">Uncharacterized protein</fullName>
    </submittedName>
</protein>
<name>A0A2K1Q9M1_9GAMM</name>
<dbReference type="RefSeq" id="WP_103059563.1">
    <property type="nucleotide sequence ID" value="NZ_BSOF01000005.1"/>
</dbReference>
<keyword evidence="3" id="KW-1185">Reference proteome</keyword>
<dbReference type="Proteomes" id="UP000236345">
    <property type="component" value="Unassembled WGS sequence"/>
</dbReference>
<proteinExistence type="predicted"/>
<evidence type="ECO:0000256" key="1">
    <source>
        <dbReference type="SAM" id="Phobius"/>
    </source>
</evidence>
<sequence length="79" mass="8766">MSVKWIVRTLGFIILLLMLNLIVPQFISVDLQYRMAEILGVAGAEQVGNRLVNISFIISLAVAAFIVALGVIVRRGRKR</sequence>
<dbReference type="AlphaFoldDB" id="A0A2K1Q9M1"/>
<feature type="transmembrane region" description="Helical" evidence="1">
    <location>
        <begin position="51"/>
        <end position="73"/>
    </location>
</feature>
<evidence type="ECO:0000313" key="3">
    <source>
        <dbReference type="Proteomes" id="UP000236345"/>
    </source>
</evidence>
<keyword evidence="1" id="KW-1133">Transmembrane helix</keyword>
<dbReference type="EMBL" id="NWUO01000006">
    <property type="protein sequence ID" value="PNS11724.1"/>
    <property type="molecule type" value="Genomic_DNA"/>
</dbReference>
<comment type="caution">
    <text evidence="2">The sequence shown here is derived from an EMBL/GenBank/DDBJ whole genome shotgun (WGS) entry which is preliminary data.</text>
</comment>
<gene>
    <name evidence="2" type="ORF">COO59_09480</name>
</gene>
<organism evidence="2 3">
    <name type="scientific">Mixta theicola</name>
    <dbReference type="NCBI Taxonomy" id="1458355"/>
    <lineage>
        <taxon>Bacteria</taxon>
        <taxon>Pseudomonadati</taxon>
        <taxon>Pseudomonadota</taxon>
        <taxon>Gammaproteobacteria</taxon>
        <taxon>Enterobacterales</taxon>
        <taxon>Erwiniaceae</taxon>
        <taxon>Mixta</taxon>
    </lineage>
</organism>
<accession>A0A2K1Q9M1</accession>
<keyword evidence="1" id="KW-0472">Membrane</keyword>
<keyword evidence="1" id="KW-0812">Transmembrane</keyword>
<reference evidence="3" key="1">
    <citation type="submission" date="2017-09" db="EMBL/GenBank/DDBJ databases">
        <authorList>
            <person name="Palmer M."/>
            <person name="Steenkamp E.T."/>
            <person name="Coetzee M.P."/>
            <person name="Avontuur J.R."/>
            <person name="Van Zyl E."/>
            <person name="Chan W.-Y."/>
            <person name="Blom J."/>
            <person name="Venter S.N."/>
        </authorList>
    </citation>
    <scope>NUCLEOTIDE SEQUENCE [LARGE SCALE GENOMIC DNA]</scope>
    <source>
        <strain evidence="3">QC88-366</strain>
    </source>
</reference>
<evidence type="ECO:0000313" key="2">
    <source>
        <dbReference type="EMBL" id="PNS11724.1"/>
    </source>
</evidence>
<feature type="transmembrane region" description="Helical" evidence="1">
    <location>
        <begin position="12"/>
        <end position="31"/>
    </location>
</feature>